<sequence length="166" mass="19507">MKFLNIDKNNTDYFNKLIRSKKDIFLLVYMEGCGPCNEVRPEWKKIENIFTNNKNKNKNKNIVVANVESANMNNIRLSNMPDSFPTIKYISNGGKIEEDYDKGRDVNSLIEWINSKSKPKRVMKYRTKQTRKIGGKWSRKYKASINCKNPKGFSQKQHCKYGRKKL</sequence>
<dbReference type="Gene3D" id="3.40.30.10">
    <property type="entry name" value="Glutaredoxin"/>
    <property type="match status" value="1"/>
</dbReference>
<accession>A0A6C0LLQ5</accession>
<dbReference type="AlphaFoldDB" id="A0A6C0LLQ5"/>
<reference evidence="3" key="1">
    <citation type="journal article" date="2020" name="Nature">
        <title>Giant virus diversity and host interactions through global metagenomics.</title>
        <authorList>
            <person name="Schulz F."/>
            <person name="Roux S."/>
            <person name="Paez-Espino D."/>
            <person name="Jungbluth S."/>
            <person name="Walsh D.A."/>
            <person name="Denef V.J."/>
            <person name="McMahon K.D."/>
            <person name="Konstantinidis K.T."/>
            <person name="Eloe-Fadrosh E.A."/>
            <person name="Kyrpides N.C."/>
            <person name="Woyke T."/>
        </authorList>
    </citation>
    <scope>NUCLEOTIDE SEQUENCE</scope>
    <source>
        <strain evidence="3">GVMAG-M-3300027892-73</strain>
    </source>
</reference>
<proteinExistence type="inferred from homology"/>
<dbReference type="GO" id="GO:0005783">
    <property type="term" value="C:endoplasmic reticulum"/>
    <property type="evidence" value="ECO:0007669"/>
    <property type="project" value="TreeGrafter"/>
</dbReference>
<dbReference type="InterPro" id="IPR013766">
    <property type="entry name" value="Thioredoxin_domain"/>
</dbReference>
<evidence type="ECO:0000313" key="3">
    <source>
        <dbReference type="EMBL" id="QHU30915.1"/>
    </source>
</evidence>
<dbReference type="SUPFAM" id="SSF52833">
    <property type="entry name" value="Thioredoxin-like"/>
    <property type="match status" value="1"/>
</dbReference>
<dbReference type="PANTHER" id="PTHR45672">
    <property type="entry name" value="PROTEIN DISULFIDE-ISOMERASE C17H9.14C-RELATED"/>
    <property type="match status" value="1"/>
</dbReference>
<dbReference type="GO" id="GO:0006457">
    <property type="term" value="P:protein folding"/>
    <property type="evidence" value="ECO:0007669"/>
    <property type="project" value="TreeGrafter"/>
</dbReference>
<feature type="domain" description="Thioredoxin" evidence="2">
    <location>
        <begin position="10"/>
        <end position="114"/>
    </location>
</feature>
<protein>
    <recommendedName>
        <fullName evidence="2">Thioredoxin domain-containing protein</fullName>
    </recommendedName>
</protein>
<name>A0A6C0LLQ5_9ZZZZ</name>
<dbReference type="Pfam" id="PF00085">
    <property type="entry name" value="Thioredoxin"/>
    <property type="match status" value="1"/>
</dbReference>
<dbReference type="InterPro" id="IPR051063">
    <property type="entry name" value="PDI"/>
</dbReference>
<comment type="similarity">
    <text evidence="1">Belongs to the protein disulfide isomerase family.</text>
</comment>
<dbReference type="PROSITE" id="PS00194">
    <property type="entry name" value="THIOREDOXIN_1"/>
    <property type="match status" value="1"/>
</dbReference>
<dbReference type="InterPro" id="IPR017937">
    <property type="entry name" value="Thioredoxin_CS"/>
</dbReference>
<organism evidence="3">
    <name type="scientific">viral metagenome</name>
    <dbReference type="NCBI Taxonomy" id="1070528"/>
    <lineage>
        <taxon>unclassified sequences</taxon>
        <taxon>metagenomes</taxon>
        <taxon>organismal metagenomes</taxon>
    </lineage>
</organism>
<dbReference type="GO" id="GO:0003756">
    <property type="term" value="F:protein disulfide isomerase activity"/>
    <property type="evidence" value="ECO:0007669"/>
    <property type="project" value="TreeGrafter"/>
</dbReference>
<dbReference type="InterPro" id="IPR036249">
    <property type="entry name" value="Thioredoxin-like_sf"/>
</dbReference>
<dbReference type="EMBL" id="MN740521">
    <property type="protein sequence ID" value="QHU30915.1"/>
    <property type="molecule type" value="Genomic_DNA"/>
</dbReference>
<evidence type="ECO:0000259" key="2">
    <source>
        <dbReference type="Pfam" id="PF00085"/>
    </source>
</evidence>
<dbReference type="CDD" id="cd02961">
    <property type="entry name" value="PDI_a_family"/>
    <property type="match status" value="1"/>
</dbReference>
<evidence type="ECO:0000256" key="1">
    <source>
        <dbReference type="ARBA" id="ARBA00006347"/>
    </source>
</evidence>